<accession>A0A9Y1BSD8</accession>
<sequence>MKSIIGFIFENPVKKNPSLKKEIKTVAPYLYYEDKWFGFLKDHLIYLDDKKKQIYLRKIKILPFNAGGSTAYITKIELNW</sequence>
<evidence type="ECO:0000313" key="1">
    <source>
        <dbReference type="EMBL" id="UJG44190.1"/>
    </source>
</evidence>
<organism evidence="1">
    <name type="scientific">Candidatus Heimdallarchaeum endolithica</name>
    <dbReference type="NCBI Taxonomy" id="2876572"/>
    <lineage>
        <taxon>Archaea</taxon>
        <taxon>Promethearchaeati</taxon>
        <taxon>Candidatus Heimdallarchaeota</taxon>
        <taxon>Candidatus Heimdallarchaeia (ex Rinke et al. 2021) (nom. nud.)</taxon>
        <taxon>Candidatus Heimdallarchaeales</taxon>
        <taxon>Candidatus Heimdallarchaeaceae</taxon>
        <taxon>Candidatus Heimdallarchaeum</taxon>
    </lineage>
</organism>
<dbReference type="EMBL" id="CP084167">
    <property type="protein sequence ID" value="UJG44190.1"/>
    <property type="molecule type" value="Genomic_DNA"/>
</dbReference>
<dbReference type="AlphaFoldDB" id="A0A9Y1BSD8"/>
<gene>
    <name evidence="1" type="ORF">K9W46_03180</name>
</gene>
<name>A0A9Y1BSD8_9ARCH</name>
<dbReference type="Proteomes" id="UP001200513">
    <property type="component" value="Chromosome"/>
</dbReference>
<proteinExistence type="predicted"/>
<reference evidence="1" key="1">
    <citation type="journal article" date="2022" name="Nat. Microbiol.">
        <title>Unique mobile elements and scalable gene flow at the prokaryote-eukaryote boundary revealed by circularized Asgard archaea genomes.</title>
        <authorList>
            <person name="Wu F."/>
            <person name="Speth D.R."/>
            <person name="Philosof A."/>
            <person name="Cremiere A."/>
            <person name="Narayanan A."/>
            <person name="Barco R.A."/>
            <person name="Connon S.A."/>
            <person name="Amend J.P."/>
            <person name="Antoshechkin I.A."/>
            <person name="Orphan V.J."/>
        </authorList>
    </citation>
    <scope>NUCLEOTIDE SEQUENCE</scope>
    <source>
        <strain evidence="1">PR6</strain>
    </source>
</reference>
<protein>
    <submittedName>
        <fullName evidence="1">Uncharacterized protein</fullName>
    </submittedName>
</protein>